<name>A0A562BU94_9BURK</name>
<keyword evidence="2 5" id="KW-0808">Transferase</keyword>
<reference evidence="6 7" key="1">
    <citation type="submission" date="2019-07" db="EMBL/GenBank/DDBJ databases">
        <title>Genome sequencing of lignin-degrading bacterial isolates.</title>
        <authorList>
            <person name="Gladden J."/>
        </authorList>
    </citation>
    <scope>NUCLEOTIDE SEQUENCE [LARGE SCALE GENOMIC DNA]</scope>
    <source>
        <strain evidence="6 7">J11</strain>
    </source>
</reference>
<comment type="similarity">
    <text evidence="5">Belongs to the CitG/MdcB family.</text>
</comment>
<comment type="function">
    <text evidence="5">Involved in the formation of 2-(5''-phosphoribosyl)-3'-dephosphocoenzyme-A, the prosthetic group of the acyl-carrier protein of the malonate decarboxylase.</text>
</comment>
<evidence type="ECO:0000256" key="1">
    <source>
        <dbReference type="ARBA" id="ARBA00001210"/>
    </source>
</evidence>
<accession>A0A562BU94</accession>
<organism evidence="6 7">
    <name type="scientific">Cupriavidus gilardii J11</name>
    <dbReference type="NCBI Taxonomy" id="936133"/>
    <lineage>
        <taxon>Bacteria</taxon>
        <taxon>Pseudomonadati</taxon>
        <taxon>Pseudomonadota</taxon>
        <taxon>Betaproteobacteria</taxon>
        <taxon>Burkholderiales</taxon>
        <taxon>Burkholderiaceae</taxon>
        <taxon>Cupriavidus</taxon>
    </lineage>
</organism>
<dbReference type="GO" id="GO:0051191">
    <property type="term" value="P:prosthetic group biosynthetic process"/>
    <property type="evidence" value="ECO:0007669"/>
    <property type="project" value="TreeGrafter"/>
</dbReference>
<evidence type="ECO:0000313" key="7">
    <source>
        <dbReference type="Proteomes" id="UP000318141"/>
    </source>
</evidence>
<evidence type="ECO:0000313" key="6">
    <source>
        <dbReference type="EMBL" id="TWG88828.1"/>
    </source>
</evidence>
<dbReference type="PANTHER" id="PTHR30201:SF2">
    <property type="entry name" value="2-(5''-TRIPHOSPHORIBOSYL)-3'-DEPHOSPHOCOENZYME-A SYNTHASE"/>
    <property type="match status" value="1"/>
</dbReference>
<dbReference type="EC" id="2.4.2.52" evidence="5"/>
<dbReference type="EMBL" id="VLJN01000002">
    <property type="protein sequence ID" value="TWG88828.1"/>
    <property type="molecule type" value="Genomic_DNA"/>
</dbReference>
<comment type="caution">
    <text evidence="6">The sequence shown here is derived from an EMBL/GenBank/DDBJ whole genome shotgun (WGS) entry which is preliminary data.</text>
</comment>
<dbReference type="GO" id="GO:0046917">
    <property type="term" value="F:triphosphoribosyl-dephospho-CoA synthase activity"/>
    <property type="evidence" value="ECO:0007669"/>
    <property type="project" value="UniProtKB-UniRule"/>
</dbReference>
<keyword evidence="4 5" id="KW-0067">ATP-binding</keyword>
<protein>
    <recommendedName>
        <fullName evidence="5">Probable 2-(5''-triphosphoribosyl)-3'-dephosphocoenzyme-A synthase</fullName>
        <shortName evidence="5">2-(5''-triphosphoribosyl)-3'-dephospho-CoA synthase</shortName>
        <ecNumber evidence="5">2.4.2.52</ecNumber>
    </recommendedName>
</protein>
<evidence type="ECO:0000256" key="5">
    <source>
        <dbReference type="HAMAP-Rule" id="MF_01883"/>
    </source>
</evidence>
<dbReference type="PANTHER" id="PTHR30201">
    <property type="entry name" value="TRIPHOSPHORIBOSYL-DEPHOSPHO-COA SYNTHASE"/>
    <property type="match status" value="1"/>
</dbReference>
<dbReference type="GO" id="GO:0005524">
    <property type="term" value="F:ATP binding"/>
    <property type="evidence" value="ECO:0007669"/>
    <property type="project" value="UniProtKB-KW"/>
</dbReference>
<dbReference type="Pfam" id="PF01874">
    <property type="entry name" value="CitG"/>
    <property type="match status" value="1"/>
</dbReference>
<evidence type="ECO:0000256" key="3">
    <source>
        <dbReference type="ARBA" id="ARBA00022741"/>
    </source>
</evidence>
<sequence>MRPALNVVTALPRRAVALPPPSANAGANALTACRADSLAHRLADLAHAALVDEAVLSPKPGLVDARGSGAHDDLSLALMLRSADALWPFFHAMAVAAMEAPRIGHALRETLGAIGRDAEAAMLAATAGVNTHRGAIWCLGLLVGAAGLRLRSGSHGAAASIATIARIAGAIAALPDRHRPRITGNKGELACIAYGVGGARAQARAGFPHVVRRALPMLAASRARGDSEAGARLNALLALMAELDDTCVLARAGRPGLDFMQAGAHAVLAAGGVATVPGRRALRRLDGGMLARGASPGGAADLLAATLFLDRVGTLARAADAPV</sequence>
<dbReference type="OrthoDB" id="114886at2"/>
<dbReference type="Proteomes" id="UP000318141">
    <property type="component" value="Unassembled WGS sequence"/>
</dbReference>
<proteinExistence type="inferred from homology"/>
<evidence type="ECO:0000256" key="2">
    <source>
        <dbReference type="ARBA" id="ARBA00022679"/>
    </source>
</evidence>
<dbReference type="PROSITE" id="PS51257">
    <property type="entry name" value="PROKAR_LIPOPROTEIN"/>
    <property type="match status" value="1"/>
</dbReference>
<comment type="catalytic activity">
    <reaction evidence="1 5">
        <text>3'-dephospho-CoA + ATP = 2'-(5''-triphospho-alpha-D-ribosyl)-3'-dephospho-CoA + adenine</text>
        <dbReference type="Rhea" id="RHEA:15117"/>
        <dbReference type="ChEBI" id="CHEBI:16708"/>
        <dbReference type="ChEBI" id="CHEBI:30616"/>
        <dbReference type="ChEBI" id="CHEBI:57328"/>
        <dbReference type="ChEBI" id="CHEBI:61378"/>
        <dbReference type="EC" id="2.4.2.52"/>
    </reaction>
</comment>
<dbReference type="NCBIfam" id="NF002315">
    <property type="entry name" value="PRK01237.1"/>
    <property type="match status" value="1"/>
</dbReference>
<dbReference type="AlphaFoldDB" id="A0A562BU94"/>
<dbReference type="InterPro" id="IPR002736">
    <property type="entry name" value="CitG"/>
</dbReference>
<evidence type="ECO:0000256" key="4">
    <source>
        <dbReference type="ARBA" id="ARBA00022840"/>
    </source>
</evidence>
<dbReference type="HAMAP" id="MF_01883">
    <property type="entry name" value="MdcB"/>
    <property type="match status" value="1"/>
</dbReference>
<keyword evidence="3 5" id="KW-0547">Nucleotide-binding</keyword>
<keyword evidence="7" id="KW-1185">Reference proteome</keyword>
<dbReference type="InterPro" id="IPR017555">
    <property type="entry name" value="TriPribosyl-deP-CoA_syn"/>
</dbReference>
<gene>
    <name evidence="5" type="primary">mdcB</name>
    <name evidence="6" type="ORF">L602_001000000270</name>
</gene>
<dbReference type="Gene3D" id="1.10.4200.10">
    <property type="entry name" value="Triphosphoribosyl-dephospho-CoA protein"/>
    <property type="match status" value="1"/>
</dbReference>
<dbReference type="NCBIfam" id="TIGR03132">
    <property type="entry name" value="malonate_mdcB"/>
    <property type="match status" value="1"/>
</dbReference>